<accession>A0ABR4PAZ5</accession>
<keyword evidence="3" id="KW-1185">Reference proteome</keyword>
<dbReference type="EMBL" id="JBFCZG010000007">
    <property type="protein sequence ID" value="KAL3420458.1"/>
    <property type="molecule type" value="Genomic_DNA"/>
</dbReference>
<evidence type="ECO:0000313" key="2">
    <source>
        <dbReference type="EMBL" id="KAL3420458.1"/>
    </source>
</evidence>
<evidence type="ECO:0000256" key="1">
    <source>
        <dbReference type="SAM" id="MobiDB-lite"/>
    </source>
</evidence>
<feature type="compositionally biased region" description="Low complexity" evidence="1">
    <location>
        <begin position="1"/>
        <end position="12"/>
    </location>
</feature>
<feature type="region of interest" description="Disordered" evidence="1">
    <location>
        <begin position="1"/>
        <end position="33"/>
    </location>
</feature>
<name>A0ABR4PAZ5_9HELO</name>
<protein>
    <submittedName>
        <fullName evidence="2">Uncharacterized protein</fullName>
    </submittedName>
</protein>
<comment type="caution">
    <text evidence="2">The sequence shown here is derived from an EMBL/GenBank/DDBJ whole genome shotgun (WGS) entry which is preliminary data.</text>
</comment>
<feature type="compositionally biased region" description="Low complexity" evidence="1">
    <location>
        <begin position="23"/>
        <end position="33"/>
    </location>
</feature>
<gene>
    <name evidence="2" type="ORF">PVAG01_08957</name>
</gene>
<proteinExistence type="predicted"/>
<organism evidence="2 3">
    <name type="scientific">Phlyctema vagabunda</name>
    <dbReference type="NCBI Taxonomy" id="108571"/>
    <lineage>
        <taxon>Eukaryota</taxon>
        <taxon>Fungi</taxon>
        <taxon>Dikarya</taxon>
        <taxon>Ascomycota</taxon>
        <taxon>Pezizomycotina</taxon>
        <taxon>Leotiomycetes</taxon>
        <taxon>Helotiales</taxon>
        <taxon>Dermateaceae</taxon>
        <taxon>Phlyctema</taxon>
    </lineage>
</organism>
<evidence type="ECO:0000313" key="3">
    <source>
        <dbReference type="Proteomes" id="UP001629113"/>
    </source>
</evidence>
<dbReference type="Proteomes" id="UP001629113">
    <property type="component" value="Unassembled WGS sequence"/>
</dbReference>
<reference evidence="2 3" key="1">
    <citation type="submission" date="2024-06" db="EMBL/GenBank/DDBJ databases">
        <title>Complete genome of Phlyctema vagabunda strain 19-DSS-EL-015.</title>
        <authorList>
            <person name="Fiorenzani C."/>
        </authorList>
    </citation>
    <scope>NUCLEOTIDE SEQUENCE [LARGE SCALE GENOMIC DNA]</scope>
    <source>
        <strain evidence="2 3">19-DSS-EL-015</strain>
    </source>
</reference>
<sequence length="172" mass="17238">MPTVSNSTSSSSPEVAGPTSLIPTSTTSAGNTTGAGGACAPAVIALASGIKANIADQRNELAAVNVIGDMLAEDPINPVTFAAAKSSLLDFVNKGIAIRQNNQQIAPAGNPAIPGLAIVANAQIEEFNLSSSLTGDLSIDTQTVATLKMDFAGGIEQNTKNLNAVGFLSTPS</sequence>